<dbReference type="SUPFAM" id="SSF58014">
    <property type="entry name" value="Coiled-coil domain of nucleotide exchange factor GrpE"/>
    <property type="match status" value="1"/>
</dbReference>
<evidence type="ECO:0000256" key="2">
    <source>
        <dbReference type="ARBA" id="ARBA00009054"/>
    </source>
</evidence>
<dbReference type="Pfam" id="PF01025">
    <property type="entry name" value="GrpE"/>
    <property type="match status" value="1"/>
</dbReference>
<gene>
    <name evidence="10 14" type="primary">grpE</name>
    <name evidence="14" type="ORF">OE104_03260</name>
</gene>
<dbReference type="CDD" id="cd00446">
    <property type="entry name" value="GrpE"/>
    <property type="match status" value="1"/>
</dbReference>
<evidence type="ECO:0000256" key="10">
    <source>
        <dbReference type="HAMAP-Rule" id="MF_01151"/>
    </source>
</evidence>
<dbReference type="GO" id="GO:0006457">
    <property type="term" value="P:protein folding"/>
    <property type="evidence" value="ECO:0007669"/>
    <property type="project" value="InterPro"/>
</dbReference>
<comment type="subunit">
    <text evidence="3 10">Homodimer.</text>
</comment>
<evidence type="ECO:0000256" key="3">
    <source>
        <dbReference type="ARBA" id="ARBA00011738"/>
    </source>
</evidence>
<dbReference type="NCBIfam" id="NF010738">
    <property type="entry name" value="PRK14140.1"/>
    <property type="match status" value="1"/>
</dbReference>
<dbReference type="Proteomes" id="UP001164718">
    <property type="component" value="Chromosome"/>
</dbReference>
<dbReference type="InterPro" id="IPR013805">
    <property type="entry name" value="GrpE_CC"/>
</dbReference>
<reference evidence="14" key="1">
    <citation type="submission" date="2022-09" db="EMBL/GenBank/DDBJ databases">
        <title>Complete Genomes of Fervidibacillus albus and Fervidibacillus halotolerans isolated from tidal flat sediments.</title>
        <authorList>
            <person name="Kwon K.K."/>
            <person name="Yang S.-H."/>
            <person name="Park M.J."/>
            <person name="Oh H.-M."/>
        </authorList>
    </citation>
    <scope>NUCLEOTIDE SEQUENCE</scope>
    <source>
        <strain evidence="14">MEBiC13591</strain>
    </source>
</reference>
<sequence>MEEEKIEKSMEETETSAEQEEQASEPAEEKEEKATEQTTENLAELEEQIDKLKQQLKEKEDRLLRLQADFDNYRKRMRNEIANLEKYQSQALATDLLTSVDNFERALNTQVQAEEAKSLLQGMEMVYRGILEAFKNHGIEQIESVGKPFDPHYHHAVMQGNDDNVEKNVVLEEFQKGYIMKDRVIRPAMVKVNE</sequence>
<name>A0A9E8LX03_9BACI</name>
<evidence type="ECO:0000256" key="1">
    <source>
        <dbReference type="ARBA" id="ARBA00004496"/>
    </source>
</evidence>
<dbReference type="GO" id="GO:0051087">
    <property type="term" value="F:protein-folding chaperone binding"/>
    <property type="evidence" value="ECO:0007669"/>
    <property type="project" value="InterPro"/>
</dbReference>
<feature type="region of interest" description="Disordered" evidence="13">
    <location>
        <begin position="1"/>
        <end position="42"/>
    </location>
</feature>
<evidence type="ECO:0000256" key="7">
    <source>
        <dbReference type="ARBA" id="ARBA00053401"/>
    </source>
</evidence>
<dbReference type="GO" id="GO:0000774">
    <property type="term" value="F:adenyl-nucleotide exchange factor activity"/>
    <property type="evidence" value="ECO:0007669"/>
    <property type="project" value="InterPro"/>
</dbReference>
<accession>A0A9E8LX03</accession>
<keyword evidence="15" id="KW-1185">Reference proteome</keyword>
<dbReference type="InterPro" id="IPR009012">
    <property type="entry name" value="GrpE_head"/>
</dbReference>
<dbReference type="PANTHER" id="PTHR21237:SF23">
    <property type="entry name" value="GRPE PROTEIN HOMOLOG, MITOCHONDRIAL"/>
    <property type="match status" value="1"/>
</dbReference>
<keyword evidence="6 10" id="KW-0143">Chaperone</keyword>
<keyword evidence="5 10" id="KW-0346">Stress response</keyword>
<organism evidence="14 15">
    <name type="scientific">Fervidibacillus albus</name>
    <dbReference type="NCBI Taxonomy" id="2980026"/>
    <lineage>
        <taxon>Bacteria</taxon>
        <taxon>Bacillati</taxon>
        <taxon>Bacillota</taxon>
        <taxon>Bacilli</taxon>
        <taxon>Bacillales</taxon>
        <taxon>Bacillaceae</taxon>
        <taxon>Fervidibacillus</taxon>
    </lineage>
</organism>
<dbReference type="PRINTS" id="PR00773">
    <property type="entry name" value="GRPEPROTEIN"/>
</dbReference>
<evidence type="ECO:0000256" key="12">
    <source>
        <dbReference type="RuleBase" id="RU004478"/>
    </source>
</evidence>
<evidence type="ECO:0000256" key="11">
    <source>
        <dbReference type="RuleBase" id="RU000639"/>
    </source>
</evidence>
<evidence type="ECO:0000256" key="6">
    <source>
        <dbReference type="ARBA" id="ARBA00023186"/>
    </source>
</evidence>
<comment type="function">
    <text evidence="7 10 11">Participates actively in the response to hyperosmotic and heat shock by preventing the aggregation of stress-denatured proteins, in association with DnaK and GrpE. It is the nucleotide exchange factor for DnaK and may function as a thermosensor. Unfolded proteins bind initially to DnaJ; upon interaction with the DnaJ-bound protein, DnaK hydrolyzes its bound ATP, resulting in the formation of a stable complex. GrpE releases ADP from DnaK; ATP binding to DnaK triggers the release of the substrate protein, thus completing the reaction cycle. Several rounds of ATP-dependent interactions between DnaJ, DnaK and GrpE are required for fully efficient folding.</text>
</comment>
<evidence type="ECO:0000256" key="5">
    <source>
        <dbReference type="ARBA" id="ARBA00023016"/>
    </source>
</evidence>
<evidence type="ECO:0000313" key="14">
    <source>
        <dbReference type="EMBL" id="WAA11215.1"/>
    </source>
</evidence>
<dbReference type="SUPFAM" id="SSF51064">
    <property type="entry name" value="Head domain of nucleotide exchange factor GrpE"/>
    <property type="match status" value="1"/>
</dbReference>
<comment type="subcellular location">
    <subcellularLocation>
        <location evidence="1 10">Cytoplasm</location>
    </subcellularLocation>
</comment>
<dbReference type="PROSITE" id="PS01071">
    <property type="entry name" value="GRPE"/>
    <property type="match status" value="1"/>
</dbReference>
<dbReference type="AlphaFoldDB" id="A0A9E8LX03"/>
<evidence type="ECO:0000256" key="9">
    <source>
        <dbReference type="ARBA" id="ARBA00076414"/>
    </source>
</evidence>
<dbReference type="HAMAP" id="MF_01151">
    <property type="entry name" value="GrpE"/>
    <property type="match status" value="1"/>
</dbReference>
<keyword evidence="4 10" id="KW-0963">Cytoplasm</keyword>
<dbReference type="InterPro" id="IPR000740">
    <property type="entry name" value="GrpE"/>
</dbReference>
<dbReference type="PANTHER" id="PTHR21237">
    <property type="entry name" value="GRPE PROTEIN"/>
    <property type="match status" value="1"/>
</dbReference>
<evidence type="ECO:0000313" key="15">
    <source>
        <dbReference type="Proteomes" id="UP001164718"/>
    </source>
</evidence>
<comment type="similarity">
    <text evidence="2 10 12">Belongs to the GrpE family.</text>
</comment>
<dbReference type="FunFam" id="2.30.22.10:FF:000001">
    <property type="entry name" value="Protein GrpE"/>
    <property type="match status" value="1"/>
</dbReference>
<dbReference type="GO" id="GO:0042803">
    <property type="term" value="F:protein homodimerization activity"/>
    <property type="evidence" value="ECO:0007669"/>
    <property type="project" value="InterPro"/>
</dbReference>
<dbReference type="KEGG" id="faf:OE104_03260"/>
<protein>
    <recommendedName>
        <fullName evidence="8 10">Protein GrpE</fullName>
    </recommendedName>
    <alternativeName>
        <fullName evidence="9 10">HSP-70 cofactor</fullName>
    </alternativeName>
</protein>
<evidence type="ECO:0000256" key="4">
    <source>
        <dbReference type="ARBA" id="ARBA00022490"/>
    </source>
</evidence>
<evidence type="ECO:0000256" key="13">
    <source>
        <dbReference type="SAM" id="MobiDB-lite"/>
    </source>
</evidence>
<feature type="compositionally biased region" description="Basic and acidic residues" evidence="13">
    <location>
        <begin position="1"/>
        <end position="11"/>
    </location>
</feature>
<dbReference type="Gene3D" id="2.30.22.10">
    <property type="entry name" value="Head domain of nucleotide exchange factor GrpE"/>
    <property type="match status" value="1"/>
</dbReference>
<dbReference type="Gene3D" id="3.90.20.20">
    <property type="match status" value="1"/>
</dbReference>
<dbReference type="GO" id="GO:0051082">
    <property type="term" value="F:unfolded protein binding"/>
    <property type="evidence" value="ECO:0007669"/>
    <property type="project" value="TreeGrafter"/>
</dbReference>
<proteinExistence type="inferred from homology"/>
<dbReference type="GO" id="GO:0005737">
    <property type="term" value="C:cytoplasm"/>
    <property type="evidence" value="ECO:0007669"/>
    <property type="project" value="UniProtKB-SubCell"/>
</dbReference>
<dbReference type="EMBL" id="CP106878">
    <property type="protein sequence ID" value="WAA11215.1"/>
    <property type="molecule type" value="Genomic_DNA"/>
</dbReference>
<feature type="compositionally biased region" description="Acidic residues" evidence="13">
    <location>
        <begin position="12"/>
        <end position="29"/>
    </location>
</feature>
<evidence type="ECO:0000256" key="8">
    <source>
        <dbReference type="ARBA" id="ARBA00072274"/>
    </source>
</evidence>